<accession>A0A1R2CFQ7</accession>
<name>A0A1R2CFQ7_9CILI</name>
<sequence length="395" mass="46808">MNIKNIESQFELLEKRSKYVSDYFNPSIRSQKQHPYITDLQEDYLEDTEIFGLDRYIIKKKPPKATSQSPILNTKESQSIIKQKFSKKPRRAKRKQVKLESMKESVNNLSYKGNFSTTKLLPEKNSIETLPIKPSYLNFSNWEGSISHDHQFSTVMSTDFTYDLDLKDLKSYPEDMNSDYIRKSFIEINKFSSKNNKYSFSPYKHNGQLTRRSISVPLDLNIKYQKDPNIEIKADKGTFHVRVMEISQMISKDFYDLKTESGFIMFDKSRKLDLEKEFGDVYGKTFCVTTENVEGNLVFYVVFKKYSKEVEEDTVFLIKKFKQMREIKHFNKVKLPKIRENEIRNKGMSVDFKHPITEALVKYRDQGKLYKPQSYLAKLSIFEEHDYIRRRFSKS</sequence>
<organism evidence="1 2">
    <name type="scientific">Stentor coeruleus</name>
    <dbReference type="NCBI Taxonomy" id="5963"/>
    <lineage>
        <taxon>Eukaryota</taxon>
        <taxon>Sar</taxon>
        <taxon>Alveolata</taxon>
        <taxon>Ciliophora</taxon>
        <taxon>Postciliodesmatophora</taxon>
        <taxon>Heterotrichea</taxon>
        <taxon>Heterotrichida</taxon>
        <taxon>Stentoridae</taxon>
        <taxon>Stentor</taxon>
    </lineage>
</organism>
<dbReference type="EMBL" id="MPUH01000167">
    <property type="protein sequence ID" value="OMJ87833.1"/>
    <property type="molecule type" value="Genomic_DNA"/>
</dbReference>
<protein>
    <submittedName>
        <fullName evidence="1">Uncharacterized protein</fullName>
    </submittedName>
</protein>
<reference evidence="1 2" key="1">
    <citation type="submission" date="2016-11" db="EMBL/GenBank/DDBJ databases">
        <title>The macronuclear genome of Stentor coeruleus: a giant cell with tiny introns.</title>
        <authorList>
            <person name="Slabodnick M."/>
            <person name="Ruby J.G."/>
            <person name="Reiff S.B."/>
            <person name="Swart E.C."/>
            <person name="Gosai S."/>
            <person name="Prabakaran S."/>
            <person name="Witkowska E."/>
            <person name="Larue G.E."/>
            <person name="Fisher S."/>
            <person name="Freeman R.M."/>
            <person name="Gunawardena J."/>
            <person name="Chu W."/>
            <person name="Stover N.A."/>
            <person name="Gregory B.D."/>
            <person name="Nowacki M."/>
            <person name="Derisi J."/>
            <person name="Roy S.W."/>
            <person name="Marshall W.F."/>
            <person name="Sood P."/>
        </authorList>
    </citation>
    <scope>NUCLEOTIDE SEQUENCE [LARGE SCALE GENOMIC DNA]</scope>
    <source>
        <strain evidence="1">WM001</strain>
    </source>
</reference>
<dbReference type="AlphaFoldDB" id="A0A1R2CFQ7"/>
<dbReference type="Proteomes" id="UP000187209">
    <property type="component" value="Unassembled WGS sequence"/>
</dbReference>
<proteinExistence type="predicted"/>
<keyword evidence="2" id="KW-1185">Reference proteome</keyword>
<evidence type="ECO:0000313" key="2">
    <source>
        <dbReference type="Proteomes" id="UP000187209"/>
    </source>
</evidence>
<gene>
    <name evidence="1" type="ORF">SteCoe_10398</name>
</gene>
<comment type="caution">
    <text evidence="1">The sequence shown here is derived from an EMBL/GenBank/DDBJ whole genome shotgun (WGS) entry which is preliminary data.</text>
</comment>
<evidence type="ECO:0000313" key="1">
    <source>
        <dbReference type="EMBL" id="OMJ87833.1"/>
    </source>
</evidence>